<protein>
    <recommendedName>
        <fullName evidence="4">EF-hand domain-containing protein</fullName>
    </recommendedName>
</protein>
<sequence>MKIWGKNILRNLVVALFCCFLLFVKGCHDTQSNQAIFVNDATARLYFNEGQNPKFLDRWAVSKDTEGRDICGLFYGVVIQLIDENGDEFHQAGIRVDTQVDDHFSIAGFGDIWEKEASNGKPYGTIKVFPEEGSGVSHGVIYARTNGNGRVGVFWGLGDPEGSFDPEAPLDFSYKLPGPGGSSSDVFDTLVQLKITIPRPHSPLNPIYVWGAFNRMQYQNMWLPVNGVYGNSFSGLGRYTLTFGISETNGMKLPIKTSLKLLDEFKTKAPKSKASDYPLTNMDTTSGGPSLDRAQWYQLRWSPDYGWYWDDPYRMHALWTVDANDPNDMKDAMTTCEPYVLWTEVTLPEPFDGNEVYSTVILRSLVNGSNVVSKIPMHMHLDSKSSDNMTLKMFSDYVVVVECPEDQGYYLDKWQNSYVAIYAPQGSILDADFPEKFGDFNADDRVDSQDLRLFSEHWLGSADILYEEPNNWDGRIDFKEFSAFAENWLK</sequence>
<feature type="signal peptide" evidence="1">
    <location>
        <begin position="1"/>
        <end position="26"/>
    </location>
</feature>
<evidence type="ECO:0000313" key="2">
    <source>
        <dbReference type="EMBL" id="PIS40156.1"/>
    </source>
</evidence>
<dbReference type="AlphaFoldDB" id="A0A2H0YP03"/>
<accession>A0A2H0YP03</accession>
<dbReference type="EMBL" id="PEYC01000024">
    <property type="protein sequence ID" value="PIS40156.1"/>
    <property type="molecule type" value="Genomic_DNA"/>
</dbReference>
<evidence type="ECO:0008006" key="4">
    <source>
        <dbReference type="Google" id="ProtNLM"/>
    </source>
</evidence>
<evidence type="ECO:0000313" key="3">
    <source>
        <dbReference type="Proteomes" id="UP000231472"/>
    </source>
</evidence>
<evidence type="ECO:0000256" key="1">
    <source>
        <dbReference type="SAM" id="SignalP"/>
    </source>
</evidence>
<organism evidence="2 3">
    <name type="scientific">Candidatus Nealsonbacteria bacterium CG08_land_8_20_14_0_20_36_22</name>
    <dbReference type="NCBI Taxonomy" id="1974704"/>
    <lineage>
        <taxon>Bacteria</taxon>
        <taxon>Candidatus Nealsoniibacteriota</taxon>
    </lineage>
</organism>
<gene>
    <name evidence="2" type="ORF">COT32_01255</name>
</gene>
<feature type="chain" id="PRO_5013829949" description="EF-hand domain-containing protein" evidence="1">
    <location>
        <begin position="27"/>
        <end position="490"/>
    </location>
</feature>
<keyword evidence="1" id="KW-0732">Signal</keyword>
<name>A0A2H0YP03_9BACT</name>
<reference evidence="3" key="1">
    <citation type="submission" date="2017-09" db="EMBL/GenBank/DDBJ databases">
        <title>Depth-based differentiation of microbial function through sediment-hosted aquifers and enrichment of novel symbionts in the deep terrestrial subsurface.</title>
        <authorList>
            <person name="Probst A.J."/>
            <person name="Ladd B."/>
            <person name="Jarett J.K."/>
            <person name="Geller-Mcgrath D.E."/>
            <person name="Sieber C.M.K."/>
            <person name="Emerson J.B."/>
            <person name="Anantharaman K."/>
            <person name="Thomas B.C."/>
            <person name="Malmstrom R."/>
            <person name="Stieglmeier M."/>
            <person name="Klingl A."/>
            <person name="Woyke T."/>
            <person name="Ryan C.M."/>
            <person name="Banfield J.F."/>
        </authorList>
    </citation>
    <scope>NUCLEOTIDE SEQUENCE [LARGE SCALE GENOMIC DNA]</scope>
</reference>
<dbReference type="Proteomes" id="UP000231472">
    <property type="component" value="Unassembled WGS sequence"/>
</dbReference>
<proteinExistence type="predicted"/>
<comment type="caution">
    <text evidence="2">The sequence shown here is derived from an EMBL/GenBank/DDBJ whole genome shotgun (WGS) entry which is preliminary data.</text>
</comment>